<feature type="compositionally biased region" description="Low complexity" evidence="1">
    <location>
        <begin position="45"/>
        <end position="54"/>
    </location>
</feature>
<proteinExistence type="predicted"/>
<sequence>MGRLRGVEQRDQVGREIGLAMGKEFFAAEPAPALHHALLKDGMARARSSASTSTPSMVRNSTCRRATCCPQSRSSPVSSTIRGARPPHSSRPDRPRRRACTRRAGDHRGEAEHQRPPTRIDQQDACGGTGQAIMRHQAPDNGGKFQRSARDNRPRSLPSASGTCSVAPRPSGIARCRPATSARPPSSRDSPAPPRNSRGIWGCDLHGTARRRGPLRLLFVIIGHHRDRMVHVMNLRHHVADRQLQLVKPHPIRVRREIMPLGQPVEDVGDLRDRLSLDAQVRRRERAAITLFPYWRAAPRRPLPRHGRDRADPRPPASAGRTRRVRQAGPVPQVAGHMLILRGFRADRQRMDALRQQIGERAVHER</sequence>
<feature type="compositionally biased region" description="Polar residues" evidence="1">
    <location>
        <begin position="55"/>
        <end position="81"/>
    </location>
</feature>
<dbReference type="AlphaFoldDB" id="A0A812DJD6"/>
<comment type="caution">
    <text evidence="2">The sequence shown here is derived from an EMBL/GenBank/DDBJ whole genome shotgun (WGS) entry which is preliminary data.</text>
</comment>
<evidence type="ECO:0000313" key="2">
    <source>
        <dbReference type="EMBL" id="CAE1304994.1"/>
    </source>
</evidence>
<feature type="region of interest" description="Disordered" evidence="1">
    <location>
        <begin position="302"/>
        <end position="332"/>
    </location>
</feature>
<protein>
    <submittedName>
        <fullName evidence="2">Uncharacterized protein</fullName>
    </submittedName>
</protein>
<accession>A0A812DJD6</accession>
<gene>
    <name evidence="2" type="ORF">SPHA_57486</name>
</gene>
<reference evidence="2" key="1">
    <citation type="submission" date="2021-01" db="EMBL/GenBank/DDBJ databases">
        <authorList>
            <person name="Li R."/>
            <person name="Bekaert M."/>
        </authorList>
    </citation>
    <scope>NUCLEOTIDE SEQUENCE</scope>
    <source>
        <strain evidence="2">Farmed</strain>
    </source>
</reference>
<dbReference type="EMBL" id="CAHIKZ030003883">
    <property type="protein sequence ID" value="CAE1304994.1"/>
    <property type="molecule type" value="Genomic_DNA"/>
</dbReference>
<name>A0A812DJD6_ACAPH</name>
<dbReference type="Proteomes" id="UP000597762">
    <property type="component" value="Unassembled WGS sequence"/>
</dbReference>
<evidence type="ECO:0000313" key="3">
    <source>
        <dbReference type="Proteomes" id="UP000597762"/>
    </source>
</evidence>
<organism evidence="2 3">
    <name type="scientific">Acanthosepion pharaonis</name>
    <name type="common">Pharaoh cuttlefish</name>
    <name type="synonym">Sepia pharaonis</name>
    <dbReference type="NCBI Taxonomy" id="158019"/>
    <lineage>
        <taxon>Eukaryota</taxon>
        <taxon>Metazoa</taxon>
        <taxon>Spiralia</taxon>
        <taxon>Lophotrochozoa</taxon>
        <taxon>Mollusca</taxon>
        <taxon>Cephalopoda</taxon>
        <taxon>Coleoidea</taxon>
        <taxon>Decapodiformes</taxon>
        <taxon>Sepiida</taxon>
        <taxon>Sepiina</taxon>
        <taxon>Sepiidae</taxon>
        <taxon>Acanthosepion</taxon>
    </lineage>
</organism>
<keyword evidence="3" id="KW-1185">Reference proteome</keyword>
<evidence type="ECO:0000256" key="1">
    <source>
        <dbReference type="SAM" id="MobiDB-lite"/>
    </source>
</evidence>
<feature type="compositionally biased region" description="Low complexity" evidence="1">
    <location>
        <begin position="174"/>
        <end position="198"/>
    </location>
</feature>
<feature type="compositionally biased region" description="Basic and acidic residues" evidence="1">
    <location>
        <begin position="103"/>
        <end position="115"/>
    </location>
</feature>
<feature type="region of interest" description="Disordered" evidence="1">
    <location>
        <begin position="45"/>
        <end position="201"/>
    </location>
</feature>